<comment type="caution">
    <text evidence="2">The sequence shown here is derived from an EMBL/GenBank/DDBJ whole genome shotgun (WGS) entry which is preliminary data.</text>
</comment>
<organism evidence="2 3">
    <name type="scientific">Cadophora malorum</name>
    <dbReference type="NCBI Taxonomy" id="108018"/>
    <lineage>
        <taxon>Eukaryota</taxon>
        <taxon>Fungi</taxon>
        <taxon>Dikarya</taxon>
        <taxon>Ascomycota</taxon>
        <taxon>Pezizomycotina</taxon>
        <taxon>Leotiomycetes</taxon>
        <taxon>Helotiales</taxon>
        <taxon>Ploettnerulaceae</taxon>
        <taxon>Cadophora</taxon>
    </lineage>
</organism>
<dbReference type="Proteomes" id="UP000664132">
    <property type="component" value="Unassembled WGS sequence"/>
</dbReference>
<evidence type="ECO:0000313" key="3">
    <source>
        <dbReference type="Proteomes" id="UP000664132"/>
    </source>
</evidence>
<evidence type="ECO:0000256" key="1">
    <source>
        <dbReference type="SAM" id="MobiDB-lite"/>
    </source>
</evidence>
<feature type="compositionally biased region" description="Pro residues" evidence="1">
    <location>
        <begin position="48"/>
        <end position="57"/>
    </location>
</feature>
<dbReference type="AlphaFoldDB" id="A0A8H7TFN2"/>
<sequence length="57" mass="5911">MGITAQEVEQTATLTNMNQHFISNLETSSSIVPNGRGGYGGDGGSAPAQPPPKPSRR</sequence>
<accession>A0A8H7TFN2</accession>
<reference evidence="2" key="1">
    <citation type="submission" date="2021-02" db="EMBL/GenBank/DDBJ databases">
        <title>Genome sequence Cadophora malorum strain M34.</title>
        <authorList>
            <person name="Stefanovic E."/>
            <person name="Vu D."/>
            <person name="Scully C."/>
            <person name="Dijksterhuis J."/>
            <person name="Roader J."/>
            <person name="Houbraken J."/>
        </authorList>
    </citation>
    <scope>NUCLEOTIDE SEQUENCE</scope>
    <source>
        <strain evidence="2">M34</strain>
    </source>
</reference>
<name>A0A8H7TFN2_9HELO</name>
<evidence type="ECO:0000313" key="2">
    <source>
        <dbReference type="EMBL" id="KAG4417996.1"/>
    </source>
</evidence>
<feature type="region of interest" description="Disordered" evidence="1">
    <location>
        <begin position="27"/>
        <end position="57"/>
    </location>
</feature>
<gene>
    <name evidence="2" type="ORF">IFR04_008890</name>
</gene>
<keyword evidence="3" id="KW-1185">Reference proteome</keyword>
<feature type="compositionally biased region" description="Gly residues" evidence="1">
    <location>
        <begin position="35"/>
        <end position="44"/>
    </location>
</feature>
<proteinExistence type="predicted"/>
<dbReference type="EMBL" id="JAFJYH010000140">
    <property type="protein sequence ID" value="KAG4417996.1"/>
    <property type="molecule type" value="Genomic_DNA"/>
</dbReference>
<protein>
    <submittedName>
        <fullName evidence="2">Uncharacterized protein</fullName>
    </submittedName>
</protein>